<organism evidence="1">
    <name type="scientific">Siphoviridae sp. ctfrT39</name>
    <dbReference type="NCBI Taxonomy" id="2825598"/>
    <lineage>
        <taxon>Viruses</taxon>
        <taxon>Duplodnaviria</taxon>
        <taxon>Heunggongvirae</taxon>
        <taxon>Uroviricota</taxon>
        <taxon>Caudoviricetes</taxon>
    </lineage>
</organism>
<dbReference type="EMBL" id="BK016120">
    <property type="protein sequence ID" value="DAF96704.1"/>
    <property type="molecule type" value="Genomic_DNA"/>
</dbReference>
<dbReference type="Gene3D" id="3.10.150.10">
    <property type="entry name" value="DNA Polymerase III, subunit A, domain 2"/>
    <property type="match status" value="1"/>
</dbReference>
<evidence type="ECO:0000313" key="1">
    <source>
        <dbReference type="EMBL" id="DAF96704.1"/>
    </source>
</evidence>
<proteinExistence type="predicted"/>
<reference evidence="1" key="1">
    <citation type="journal article" date="2021" name="Proc. Natl. Acad. Sci. U.S.A.">
        <title>A Catalog of Tens of Thousands of Viruses from Human Metagenomes Reveals Hidden Associations with Chronic Diseases.</title>
        <authorList>
            <person name="Tisza M.J."/>
            <person name="Buck C.B."/>
        </authorList>
    </citation>
    <scope>NUCLEOTIDE SEQUENCE</scope>
    <source>
        <strain evidence="1">CtfrT39</strain>
    </source>
</reference>
<name>A0A8S5UQD2_9CAUD</name>
<accession>A0A8S5UQD2</accession>
<protein>
    <submittedName>
        <fullName evidence="1">Uncharacterized protein</fullName>
    </submittedName>
</protein>
<sequence>MTNKELNMAILSKLYEIAEMIWQKMVRNDHGCFRASEIAKNLGKIFYWGDADKDELIQIEVGNFRCEFAAAHIFRLVTKFENLAGIGKKAHMFNYQEENEKERGCVCFQATKEMAELCDFVYKKQDKEAVTSIFIDAEKKRLVATDTYKLLAMPVTITQKAGDTREMLINAKTWKKMCAKMKKGETYELMATKLDNREEATVIEFEGVTSYEPSTCRFVNWTYCFSKLSAEHSVHLGSSWEAIQQMIRSVNEELVYLSGKQGEKVITVKMGENWATFATDEVLAHSFNLCFMGEKLLSISQLDVLYLDMEANTPKPAVCGNGYIYLICPYTMGDAYVGELVADGVYDAGKAGNLIDLLQQSCEITTPVVSEKKVVPVVSSSEKAASSSEKKKKSVDDSRKFTFDKIGIEPGDIITFIHGGQRVITIDNNKVVYQGKVYTLSGFCKEFMPDDRRNKANSYRGCAFFAYKGVKLDKMFKEALKAKEHADLAQDKEEDEKETKHLSVSVPAAIIKMNIAELLASPSYTRDFKPVCGYLVSSPIIVPFGRDKDVGARKTHYLVGVAAQPMPPPGNARKLLPLQGERGAPMITQGVALG</sequence>